<comment type="caution">
    <text evidence="5">The sequence shown here is derived from an EMBL/GenBank/DDBJ whole genome shotgun (WGS) entry which is preliminary data.</text>
</comment>
<dbReference type="STRING" id="286115.A0A507BSD9"/>
<sequence length="240" mass="26242">VPKWSNTKSQSSPRHTLSQSSEVQQESEICSRRSKHTAAKYKFQRGGGGGAQNSPFAPAGGHMPALSQVERQFENFLLSMRNHLSNALGGHAPATPTMIAATASQYGTTDLAAVEAAGPEAEWLPHLDIFEDDSQVLVLVDLPGVPTNTLHVEMRDAENILIIEGSRGDSDLGELQLGENKRCWIHERSTGFFKRIIVLPIGVDSAREPDAFTKNGMLIVRLLKIVSRRGSGKKLEIRHL</sequence>
<dbReference type="InterPro" id="IPR002068">
    <property type="entry name" value="A-crystallin/Hsp20_dom"/>
</dbReference>
<dbReference type="InterPro" id="IPR008978">
    <property type="entry name" value="HSP20-like_chaperone"/>
</dbReference>
<proteinExistence type="inferred from homology"/>
<dbReference type="EMBL" id="QEAN01000728">
    <property type="protein sequence ID" value="TPX30069.1"/>
    <property type="molecule type" value="Genomic_DNA"/>
</dbReference>
<feature type="compositionally biased region" description="Low complexity" evidence="3">
    <location>
        <begin position="18"/>
        <end position="28"/>
    </location>
</feature>
<evidence type="ECO:0000313" key="6">
    <source>
        <dbReference type="Proteomes" id="UP000317494"/>
    </source>
</evidence>
<feature type="compositionally biased region" description="Polar residues" evidence="3">
    <location>
        <begin position="1"/>
        <end position="17"/>
    </location>
</feature>
<evidence type="ECO:0000256" key="1">
    <source>
        <dbReference type="PROSITE-ProRule" id="PRU00285"/>
    </source>
</evidence>
<name>A0A507BSD9_9FUNG</name>
<dbReference type="Proteomes" id="UP000317494">
    <property type="component" value="Unassembled WGS sequence"/>
</dbReference>
<comment type="similarity">
    <text evidence="1 2">Belongs to the small heat shock protein (HSP20) family.</text>
</comment>
<feature type="domain" description="SHSP" evidence="4">
    <location>
        <begin position="118"/>
        <end position="240"/>
    </location>
</feature>
<dbReference type="AlphaFoldDB" id="A0A507BSD9"/>
<dbReference type="SUPFAM" id="SSF49764">
    <property type="entry name" value="HSP20-like chaperones"/>
    <property type="match status" value="1"/>
</dbReference>
<dbReference type="VEuPathDB" id="FungiDB:SeMB42_g07987"/>
<organism evidence="5 6">
    <name type="scientific">Synchytrium endobioticum</name>
    <dbReference type="NCBI Taxonomy" id="286115"/>
    <lineage>
        <taxon>Eukaryota</taxon>
        <taxon>Fungi</taxon>
        <taxon>Fungi incertae sedis</taxon>
        <taxon>Chytridiomycota</taxon>
        <taxon>Chytridiomycota incertae sedis</taxon>
        <taxon>Chytridiomycetes</taxon>
        <taxon>Synchytriales</taxon>
        <taxon>Synchytriaceae</taxon>
        <taxon>Synchytrium</taxon>
    </lineage>
</organism>
<evidence type="ECO:0000256" key="3">
    <source>
        <dbReference type="SAM" id="MobiDB-lite"/>
    </source>
</evidence>
<dbReference type="CDD" id="cd06464">
    <property type="entry name" value="ACD_sHsps-like"/>
    <property type="match status" value="1"/>
</dbReference>
<evidence type="ECO:0000256" key="2">
    <source>
        <dbReference type="RuleBase" id="RU003616"/>
    </source>
</evidence>
<feature type="region of interest" description="Disordered" evidence="3">
    <location>
        <begin position="1"/>
        <end position="35"/>
    </location>
</feature>
<accession>A0A507BSD9</accession>
<feature type="non-terminal residue" evidence="5">
    <location>
        <position position="1"/>
    </location>
</feature>
<protein>
    <recommendedName>
        <fullName evidence="4">SHSP domain-containing protein</fullName>
    </recommendedName>
</protein>
<evidence type="ECO:0000313" key="5">
    <source>
        <dbReference type="EMBL" id="TPX30069.1"/>
    </source>
</evidence>
<dbReference type="Pfam" id="PF00011">
    <property type="entry name" value="HSP20"/>
    <property type="match status" value="1"/>
</dbReference>
<keyword evidence="6" id="KW-1185">Reference proteome</keyword>
<gene>
    <name evidence="5" type="ORF">SeMB42_g07987</name>
</gene>
<dbReference type="Gene3D" id="2.60.40.790">
    <property type="match status" value="1"/>
</dbReference>
<reference evidence="5 6" key="1">
    <citation type="journal article" date="2019" name="Sci. Rep.">
        <title>Comparative genomics of chytrid fungi reveal insights into the obligate biotrophic and pathogenic lifestyle of Synchytrium endobioticum.</title>
        <authorList>
            <person name="van de Vossenberg B.T.L.H."/>
            <person name="Warris S."/>
            <person name="Nguyen H.D.T."/>
            <person name="van Gent-Pelzer M.P.E."/>
            <person name="Joly D.L."/>
            <person name="van de Geest H.C."/>
            <person name="Bonants P.J.M."/>
            <person name="Smith D.S."/>
            <person name="Levesque C.A."/>
            <person name="van der Lee T.A.J."/>
        </authorList>
    </citation>
    <scope>NUCLEOTIDE SEQUENCE [LARGE SCALE GENOMIC DNA]</scope>
    <source>
        <strain evidence="5 6">MB42</strain>
    </source>
</reference>
<dbReference type="PROSITE" id="PS01031">
    <property type="entry name" value="SHSP"/>
    <property type="match status" value="1"/>
</dbReference>
<evidence type="ECO:0000259" key="4">
    <source>
        <dbReference type="PROSITE" id="PS01031"/>
    </source>
</evidence>